<feature type="transmembrane region" description="Helical" evidence="1">
    <location>
        <begin position="44"/>
        <end position="62"/>
    </location>
</feature>
<dbReference type="EMBL" id="MPIN01000018">
    <property type="protein sequence ID" value="OJH34606.1"/>
    <property type="molecule type" value="Genomic_DNA"/>
</dbReference>
<evidence type="ECO:0000256" key="1">
    <source>
        <dbReference type="SAM" id="Phobius"/>
    </source>
</evidence>
<keyword evidence="1" id="KW-1133">Transmembrane helix</keyword>
<organism evidence="2 3">
    <name type="scientific">Cystobacter ferrugineus</name>
    <dbReference type="NCBI Taxonomy" id="83449"/>
    <lineage>
        <taxon>Bacteria</taxon>
        <taxon>Pseudomonadati</taxon>
        <taxon>Myxococcota</taxon>
        <taxon>Myxococcia</taxon>
        <taxon>Myxococcales</taxon>
        <taxon>Cystobacterineae</taxon>
        <taxon>Archangiaceae</taxon>
        <taxon>Cystobacter</taxon>
    </lineage>
</organism>
<sequence length="63" mass="6722">MQFEQQLTGWAGVAGVGVPWLCAAASCAGKATALSAPRASPKKPIFNVFIMVQLLVEMLRGFR</sequence>
<reference evidence="3" key="1">
    <citation type="submission" date="2016-11" db="EMBL/GenBank/DDBJ databases">
        <authorList>
            <person name="Shukria A."/>
            <person name="Stevens D.C."/>
        </authorList>
    </citation>
    <scope>NUCLEOTIDE SEQUENCE [LARGE SCALE GENOMIC DNA]</scope>
    <source>
        <strain evidence="3">Cbfe23</strain>
    </source>
</reference>
<evidence type="ECO:0000313" key="2">
    <source>
        <dbReference type="EMBL" id="OJH34606.1"/>
    </source>
</evidence>
<protein>
    <submittedName>
        <fullName evidence="2">Uncharacterized protein</fullName>
    </submittedName>
</protein>
<dbReference type="AlphaFoldDB" id="A0A1L9AX94"/>
<reference evidence="2 3" key="2">
    <citation type="submission" date="2016-12" db="EMBL/GenBank/DDBJ databases">
        <title>Draft Genome Sequence of Cystobacter ferrugineus Strain Cbfe23.</title>
        <authorList>
            <person name="Akbar S."/>
            <person name="Dowd S.E."/>
            <person name="Stevens D.C."/>
        </authorList>
    </citation>
    <scope>NUCLEOTIDE SEQUENCE [LARGE SCALE GENOMIC DNA]</scope>
    <source>
        <strain evidence="2 3">Cbfe23</strain>
    </source>
</reference>
<comment type="caution">
    <text evidence="2">The sequence shown here is derived from an EMBL/GenBank/DDBJ whole genome shotgun (WGS) entry which is preliminary data.</text>
</comment>
<evidence type="ECO:0000313" key="3">
    <source>
        <dbReference type="Proteomes" id="UP000182229"/>
    </source>
</evidence>
<keyword evidence="1" id="KW-0472">Membrane</keyword>
<dbReference type="Proteomes" id="UP000182229">
    <property type="component" value="Unassembled WGS sequence"/>
</dbReference>
<keyword evidence="3" id="KW-1185">Reference proteome</keyword>
<accession>A0A1L9AX94</accession>
<gene>
    <name evidence="2" type="ORF">BON30_43215</name>
</gene>
<name>A0A1L9AX94_9BACT</name>
<keyword evidence="1" id="KW-0812">Transmembrane</keyword>
<proteinExistence type="predicted"/>